<keyword evidence="6" id="KW-0804">Transcription</keyword>
<evidence type="ECO:0000256" key="1">
    <source>
        <dbReference type="ARBA" id="ARBA00022723"/>
    </source>
</evidence>
<dbReference type="GO" id="GO:0008270">
    <property type="term" value="F:zinc ion binding"/>
    <property type="evidence" value="ECO:0007669"/>
    <property type="project" value="UniProtKB-KW"/>
</dbReference>
<evidence type="ECO:0000256" key="2">
    <source>
        <dbReference type="ARBA" id="ARBA00022771"/>
    </source>
</evidence>
<accession>A0A7N0VBX0</accession>
<dbReference type="InterPro" id="IPR000679">
    <property type="entry name" value="Znf_GATA"/>
</dbReference>
<protein>
    <recommendedName>
        <fullName evidence="11">GATA-type domain-containing protein</fullName>
    </recommendedName>
</protein>
<reference evidence="12" key="1">
    <citation type="submission" date="2021-01" db="UniProtKB">
        <authorList>
            <consortium name="EnsemblPlants"/>
        </authorList>
    </citation>
    <scope>IDENTIFICATION</scope>
</reference>
<evidence type="ECO:0000256" key="3">
    <source>
        <dbReference type="ARBA" id="ARBA00022833"/>
    </source>
</evidence>
<dbReference type="Gene3D" id="3.30.50.10">
    <property type="entry name" value="Erythroid Transcription Factor GATA-1, subunit A"/>
    <property type="match status" value="1"/>
</dbReference>
<evidence type="ECO:0000256" key="5">
    <source>
        <dbReference type="ARBA" id="ARBA00023125"/>
    </source>
</evidence>
<dbReference type="PANTHER" id="PTHR47172:SF24">
    <property type="entry name" value="GATA ZINC FINGER DOMAIN-CONTAINING PROTEIN 14-RELATED"/>
    <property type="match status" value="1"/>
</dbReference>
<sequence>MDLSQKETAMLSDETKKRCAMCGTARTPLWRSGPAGPKSLCNACGIKQRKRKALMCKNPDKKKQRQPTTTNPAASPPSTSTEPPSKSKPGLEKSCATNSRQSVKVGLAAFGKDLALLQRQRSLRRQRSEEEEAAMLLMSLSCSYVLG</sequence>
<feature type="compositionally biased region" description="Low complexity" evidence="10">
    <location>
        <begin position="67"/>
        <end position="88"/>
    </location>
</feature>
<keyword evidence="4" id="KW-0805">Transcription regulation</keyword>
<dbReference type="InterPro" id="IPR013088">
    <property type="entry name" value="Znf_NHR/GATA"/>
</dbReference>
<evidence type="ECO:0000256" key="6">
    <source>
        <dbReference type="ARBA" id="ARBA00023163"/>
    </source>
</evidence>
<dbReference type="SUPFAM" id="SSF57716">
    <property type="entry name" value="Glucocorticoid receptor-like (DNA-binding domain)"/>
    <property type="match status" value="1"/>
</dbReference>
<keyword evidence="2 9" id="KW-0863">Zinc-finger</keyword>
<organism evidence="12 13">
    <name type="scientific">Kalanchoe fedtschenkoi</name>
    <name type="common">Lavender scallops</name>
    <name type="synonym">South American air plant</name>
    <dbReference type="NCBI Taxonomy" id="63787"/>
    <lineage>
        <taxon>Eukaryota</taxon>
        <taxon>Viridiplantae</taxon>
        <taxon>Streptophyta</taxon>
        <taxon>Embryophyta</taxon>
        <taxon>Tracheophyta</taxon>
        <taxon>Spermatophyta</taxon>
        <taxon>Magnoliopsida</taxon>
        <taxon>eudicotyledons</taxon>
        <taxon>Gunneridae</taxon>
        <taxon>Pentapetalae</taxon>
        <taxon>Saxifragales</taxon>
        <taxon>Crassulaceae</taxon>
        <taxon>Kalanchoe</taxon>
    </lineage>
</organism>
<comment type="similarity">
    <text evidence="7">Belongs to the type IV zinc-finger family. Class B subfamily.</text>
</comment>
<dbReference type="GO" id="GO:0043565">
    <property type="term" value="F:sequence-specific DNA binding"/>
    <property type="evidence" value="ECO:0007669"/>
    <property type="project" value="InterPro"/>
</dbReference>
<dbReference type="Proteomes" id="UP000594263">
    <property type="component" value="Unplaced"/>
</dbReference>
<evidence type="ECO:0000256" key="10">
    <source>
        <dbReference type="SAM" id="MobiDB-lite"/>
    </source>
</evidence>
<feature type="domain" description="GATA-type" evidence="11">
    <location>
        <begin position="13"/>
        <end position="49"/>
    </location>
</feature>
<evidence type="ECO:0000256" key="9">
    <source>
        <dbReference type="PROSITE-ProRule" id="PRU00094"/>
    </source>
</evidence>
<feature type="region of interest" description="Disordered" evidence="10">
    <location>
        <begin position="52"/>
        <end position="99"/>
    </location>
</feature>
<dbReference type="Gramene" id="Kaladp0500s0002.2.v1.1">
    <property type="protein sequence ID" value="Kaladp0500s0002.2.v1.1"/>
    <property type="gene ID" value="Kaladp0500s0002.v1.1"/>
</dbReference>
<dbReference type="CDD" id="cd00202">
    <property type="entry name" value="ZnF_GATA"/>
    <property type="match status" value="1"/>
</dbReference>
<dbReference type="GO" id="GO:0006355">
    <property type="term" value="P:regulation of DNA-templated transcription"/>
    <property type="evidence" value="ECO:0007669"/>
    <property type="project" value="InterPro"/>
</dbReference>
<keyword evidence="5" id="KW-0238">DNA-binding</keyword>
<dbReference type="EnsemblPlants" id="Kaladp0500s0002.2.v1.1">
    <property type="protein sequence ID" value="Kaladp0500s0002.2.v1.1"/>
    <property type="gene ID" value="Kaladp0500s0002.v1.1"/>
</dbReference>
<keyword evidence="3" id="KW-0862">Zinc</keyword>
<keyword evidence="13" id="KW-1185">Reference proteome</keyword>
<dbReference type="SMART" id="SM00401">
    <property type="entry name" value="ZnF_GATA"/>
    <property type="match status" value="1"/>
</dbReference>
<evidence type="ECO:0000256" key="4">
    <source>
        <dbReference type="ARBA" id="ARBA00023015"/>
    </source>
</evidence>
<comment type="function">
    <text evidence="8">Transcriptional regulator that specifically binds 5'-GATA-3' or 5'-GAT-3' motifs within gene promoters.</text>
</comment>
<feature type="compositionally biased region" description="Basic residues" evidence="10">
    <location>
        <begin position="52"/>
        <end position="65"/>
    </location>
</feature>
<evidence type="ECO:0000259" key="11">
    <source>
        <dbReference type="PROSITE" id="PS50114"/>
    </source>
</evidence>
<dbReference type="PROSITE" id="PS50114">
    <property type="entry name" value="GATA_ZN_FINGER_2"/>
    <property type="match status" value="1"/>
</dbReference>
<dbReference type="Pfam" id="PF00320">
    <property type="entry name" value="GATA"/>
    <property type="match status" value="1"/>
</dbReference>
<proteinExistence type="inferred from homology"/>
<evidence type="ECO:0000256" key="7">
    <source>
        <dbReference type="ARBA" id="ARBA00024019"/>
    </source>
</evidence>
<evidence type="ECO:0000313" key="12">
    <source>
        <dbReference type="EnsemblPlants" id="Kaladp0500s0002.2.v1.1"/>
    </source>
</evidence>
<evidence type="ECO:0000256" key="8">
    <source>
        <dbReference type="ARBA" id="ARBA00037539"/>
    </source>
</evidence>
<keyword evidence="1" id="KW-0479">Metal-binding</keyword>
<dbReference type="AlphaFoldDB" id="A0A7N0VBX0"/>
<dbReference type="PANTHER" id="PTHR47172">
    <property type="entry name" value="OS01G0976800 PROTEIN"/>
    <property type="match status" value="1"/>
</dbReference>
<name>A0A7N0VBX0_KALFE</name>
<evidence type="ECO:0000313" key="13">
    <source>
        <dbReference type="Proteomes" id="UP000594263"/>
    </source>
</evidence>